<reference evidence="1 4" key="2">
    <citation type="submission" date="2021-01" db="EMBL/GenBank/DDBJ databases">
        <title>FDA dAtabase for Regulatory Grade micrObial Sequences (FDA-ARGOS): Supporting development and validation of Infectious Disease Dx tests.</title>
        <authorList>
            <person name="Sproer C."/>
            <person name="Gronow S."/>
            <person name="Severitt S."/>
            <person name="Schroder I."/>
            <person name="Tallon L."/>
            <person name="Sadzewicz L."/>
            <person name="Zhao X."/>
            <person name="Boylan J."/>
            <person name="Ott S."/>
            <person name="Bowen H."/>
            <person name="Vavikolanu K."/>
            <person name="Mehta A."/>
            <person name="Aluvathingal J."/>
            <person name="Nadendla S."/>
            <person name="Lowell S."/>
            <person name="Myers T."/>
            <person name="Yan Y."/>
            <person name="Sichtig H."/>
        </authorList>
    </citation>
    <scope>NUCLEOTIDE SEQUENCE [LARGE SCALE GENOMIC DNA]</scope>
    <source>
        <strain evidence="1 4">FDAARGOS_1148</strain>
    </source>
</reference>
<evidence type="ECO:0000313" key="2">
    <source>
        <dbReference type="EMBL" id="RZI04068.1"/>
    </source>
</evidence>
<dbReference type="OrthoDB" id="2395289at2"/>
<dbReference type="KEGG" id="scv:A4G25_06440"/>
<dbReference type="EMBL" id="CP068073">
    <property type="protein sequence ID" value="QQS82604.1"/>
    <property type="molecule type" value="Genomic_DNA"/>
</dbReference>
<evidence type="ECO:0000313" key="3">
    <source>
        <dbReference type="Proteomes" id="UP000293854"/>
    </source>
</evidence>
<keyword evidence="4" id="KW-1185">Reference proteome</keyword>
<dbReference type="GeneID" id="93727497"/>
<dbReference type="Proteomes" id="UP000293854">
    <property type="component" value="Unassembled WGS sequence"/>
</dbReference>
<proteinExistence type="predicted"/>
<protein>
    <submittedName>
        <fullName evidence="2">Uncharacterized protein</fullName>
    </submittedName>
</protein>
<organism evidence="2 3">
    <name type="scientific">Staphylococcus condimenti</name>
    <dbReference type="NCBI Taxonomy" id="70255"/>
    <lineage>
        <taxon>Bacteria</taxon>
        <taxon>Bacillati</taxon>
        <taxon>Bacillota</taxon>
        <taxon>Bacilli</taxon>
        <taxon>Bacillales</taxon>
        <taxon>Staphylococcaceae</taxon>
        <taxon>Staphylococcus</taxon>
    </lineage>
</organism>
<gene>
    <name evidence="2" type="ORF">EIG99_01750</name>
    <name evidence="1" type="ORF">I6J05_12095</name>
</gene>
<dbReference type="Proteomes" id="UP000595942">
    <property type="component" value="Chromosome"/>
</dbReference>
<dbReference type="EMBL" id="RQTE01000038">
    <property type="protein sequence ID" value="RZI04068.1"/>
    <property type="molecule type" value="Genomic_DNA"/>
</dbReference>
<reference evidence="2 3" key="1">
    <citation type="submission" date="2018-11" db="EMBL/GenBank/DDBJ databases">
        <title>Genomic profiling of Staphylococcus species from a Poultry farm system in KwaZulu-Natal, South Africa.</title>
        <authorList>
            <person name="Amoako D.G."/>
            <person name="Somboro A.M."/>
            <person name="Abia A.L.K."/>
            <person name="Bester L.A."/>
            <person name="Essack S.Y."/>
        </authorList>
    </citation>
    <scope>NUCLEOTIDE SEQUENCE [LARGE SCALE GENOMIC DNA]</scope>
    <source>
        <strain evidence="2 3">SA11</strain>
    </source>
</reference>
<evidence type="ECO:0000313" key="4">
    <source>
        <dbReference type="Proteomes" id="UP000595942"/>
    </source>
</evidence>
<evidence type="ECO:0000313" key="1">
    <source>
        <dbReference type="EMBL" id="QQS82604.1"/>
    </source>
</evidence>
<accession>A0A143PAP3</accession>
<dbReference type="AlphaFoldDB" id="A0A143PAP3"/>
<sequence>MDDMSFGNIYIDSQPVTLDWDTLVTDESEMEVDGIPSSLIDMWVRKKQLIPSYTKDNLRHFYTKDVLNACRSYVKVY</sequence>
<name>A0A143PAP3_9STAP</name>
<dbReference type="RefSeq" id="WP_047131373.1">
    <property type="nucleotide sequence ID" value="NZ_CP015114.1"/>
</dbReference>